<dbReference type="InterPro" id="IPR050994">
    <property type="entry name" value="At_inactive_RLKs"/>
</dbReference>
<evidence type="ECO:0000256" key="6">
    <source>
        <dbReference type="ARBA" id="ARBA00023180"/>
    </source>
</evidence>
<dbReference type="InterPro" id="IPR032675">
    <property type="entry name" value="LRR_dom_sf"/>
</dbReference>
<keyword evidence="6" id="KW-0325">Glycoprotein</keyword>
<accession>A0AA36A299</accession>
<gene>
    <name evidence="9" type="ORF">LSALG_LOCUS40460</name>
</gene>
<evidence type="ECO:0000256" key="5">
    <source>
        <dbReference type="ARBA" id="ARBA00023136"/>
    </source>
</evidence>
<keyword evidence="4" id="KW-0677">Repeat</keyword>
<feature type="domain" description="Leucine-rich repeat-containing N-terminal plant-type" evidence="8">
    <location>
        <begin position="44"/>
        <end position="85"/>
    </location>
</feature>
<evidence type="ECO:0000313" key="10">
    <source>
        <dbReference type="Proteomes" id="UP001177003"/>
    </source>
</evidence>
<keyword evidence="7" id="KW-1133">Transmembrane helix</keyword>
<dbReference type="PANTHER" id="PTHR48010:SF55">
    <property type="entry name" value="OS01G0607900 PROTEIN"/>
    <property type="match status" value="1"/>
</dbReference>
<keyword evidence="10" id="KW-1185">Reference proteome</keyword>
<name>A0AA36A299_LACSI</name>
<evidence type="ECO:0000256" key="7">
    <source>
        <dbReference type="SAM" id="Phobius"/>
    </source>
</evidence>
<dbReference type="GO" id="GO:0016020">
    <property type="term" value="C:membrane"/>
    <property type="evidence" value="ECO:0007669"/>
    <property type="project" value="UniProtKB-SubCell"/>
</dbReference>
<dbReference type="Pfam" id="PF08263">
    <property type="entry name" value="LRRNT_2"/>
    <property type="match status" value="1"/>
</dbReference>
<dbReference type="EMBL" id="OX465085">
    <property type="protein sequence ID" value="CAI9301942.1"/>
    <property type="molecule type" value="Genomic_DNA"/>
</dbReference>
<evidence type="ECO:0000256" key="3">
    <source>
        <dbReference type="ARBA" id="ARBA00022729"/>
    </source>
</evidence>
<dbReference type="PANTHER" id="PTHR48010">
    <property type="entry name" value="OS05G0588300 PROTEIN"/>
    <property type="match status" value="1"/>
</dbReference>
<sequence>MAIFSLSSSNTGLTLKMEGNCIPRLCVLMLTMLTCFATIKATESDISCLRSIKESLEDPSGFLSNWNFSNNSAGFICRFTGVECWRPTENKVFHIRLPGMRLRGPFPMGIRNCDSLIGLNLSNNYLSGPIPSNISKVLPFITTLDLSNNTLTGQIPPEFSKLERIKEFSVANNRLSGAVPVFSNTSFPAESYANNSGLCGGPMNACSNDNDDLFFPGFAVGFPISTILSMLFMFLCWPRLRIRTSRYYPFWIKKRERRTHHLIPRNPQVLFAENVSSMETKVSAMEKFICRFRLMELEMATNDFDNKNVIGYGNMGLMYKGECPKCCKSKDTQGNRQIIL</sequence>
<dbReference type="FunFam" id="3.80.10.10:FF:000041">
    <property type="entry name" value="LRR receptor-like serine/threonine-protein kinase ERECTA"/>
    <property type="match status" value="1"/>
</dbReference>
<proteinExistence type="predicted"/>
<dbReference type="Gene3D" id="3.80.10.10">
    <property type="entry name" value="Ribonuclease Inhibitor"/>
    <property type="match status" value="2"/>
</dbReference>
<evidence type="ECO:0000256" key="1">
    <source>
        <dbReference type="ARBA" id="ARBA00004370"/>
    </source>
</evidence>
<keyword evidence="2" id="KW-0433">Leucine-rich repeat</keyword>
<comment type="subcellular location">
    <subcellularLocation>
        <location evidence="1">Membrane</location>
    </subcellularLocation>
</comment>
<evidence type="ECO:0000256" key="4">
    <source>
        <dbReference type="ARBA" id="ARBA00022737"/>
    </source>
</evidence>
<reference evidence="9" key="1">
    <citation type="submission" date="2023-04" db="EMBL/GenBank/DDBJ databases">
        <authorList>
            <person name="Vijverberg K."/>
            <person name="Xiong W."/>
            <person name="Schranz E."/>
        </authorList>
    </citation>
    <scope>NUCLEOTIDE SEQUENCE</scope>
</reference>
<keyword evidence="3" id="KW-0732">Signal</keyword>
<keyword evidence="7" id="KW-0812">Transmembrane</keyword>
<organism evidence="9 10">
    <name type="scientific">Lactuca saligna</name>
    <name type="common">Willowleaf lettuce</name>
    <dbReference type="NCBI Taxonomy" id="75948"/>
    <lineage>
        <taxon>Eukaryota</taxon>
        <taxon>Viridiplantae</taxon>
        <taxon>Streptophyta</taxon>
        <taxon>Embryophyta</taxon>
        <taxon>Tracheophyta</taxon>
        <taxon>Spermatophyta</taxon>
        <taxon>Magnoliopsida</taxon>
        <taxon>eudicotyledons</taxon>
        <taxon>Gunneridae</taxon>
        <taxon>Pentapetalae</taxon>
        <taxon>asterids</taxon>
        <taxon>campanulids</taxon>
        <taxon>Asterales</taxon>
        <taxon>Asteraceae</taxon>
        <taxon>Cichorioideae</taxon>
        <taxon>Cichorieae</taxon>
        <taxon>Lactucinae</taxon>
        <taxon>Lactuca</taxon>
    </lineage>
</organism>
<feature type="transmembrane region" description="Helical" evidence="7">
    <location>
        <begin position="213"/>
        <end position="237"/>
    </location>
</feature>
<dbReference type="SUPFAM" id="SSF52058">
    <property type="entry name" value="L domain-like"/>
    <property type="match status" value="1"/>
</dbReference>
<protein>
    <recommendedName>
        <fullName evidence="8">Leucine-rich repeat-containing N-terminal plant-type domain-containing protein</fullName>
    </recommendedName>
</protein>
<dbReference type="AlphaFoldDB" id="A0AA36A299"/>
<evidence type="ECO:0000313" key="9">
    <source>
        <dbReference type="EMBL" id="CAI9301942.1"/>
    </source>
</evidence>
<dbReference type="InterPro" id="IPR001611">
    <property type="entry name" value="Leu-rich_rpt"/>
</dbReference>
<evidence type="ECO:0000259" key="8">
    <source>
        <dbReference type="Pfam" id="PF08263"/>
    </source>
</evidence>
<dbReference type="Proteomes" id="UP001177003">
    <property type="component" value="Chromosome 9"/>
</dbReference>
<keyword evidence="5 7" id="KW-0472">Membrane</keyword>
<dbReference type="InterPro" id="IPR013210">
    <property type="entry name" value="LRR_N_plant-typ"/>
</dbReference>
<evidence type="ECO:0000256" key="2">
    <source>
        <dbReference type="ARBA" id="ARBA00022614"/>
    </source>
</evidence>
<dbReference type="Gene3D" id="3.30.200.20">
    <property type="entry name" value="Phosphorylase Kinase, domain 1"/>
    <property type="match status" value="1"/>
</dbReference>
<dbReference type="Pfam" id="PF00560">
    <property type="entry name" value="LRR_1"/>
    <property type="match status" value="2"/>
</dbReference>